<dbReference type="Proteomes" id="UP001610446">
    <property type="component" value="Unassembled WGS sequence"/>
</dbReference>
<dbReference type="Gene3D" id="3.40.50.620">
    <property type="entry name" value="HUPs"/>
    <property type="match status" value="1"/>
</dbReference>
<keyword evidence="1" id="KW-0436">Ligase</keyword>
<evidence type="ECO:0000256" key="1">
    <source>
        <dbReference type="ARBA" id="ARBA00022598"/>
    </source>
</evidence>
<evidence type="ECO:0000313" key="6">
    <source>
        <dbReference type="EMBL" id="KAL2831296.1"/>
    </source>
</evidence>
<proteinExistence type="predicted"/>
<sequence length="64" mass="6973">MSPMSNLFTGSSTGSLPSLTASKAIAINHGCARYHSDICYLRYDNTNPAKEQGKYFTAISEIIQ</sequence>
<evidence type="ECO:0000259" key="5">
    <source>
        <dbReference type="Pfam" id="PF00749"/>
    </source>
</evidence>
<keyword evidence="2" id="KW-0547">Nucleotide-binding</keyword>
<name>A0ABR4IUF7_9EURO</name>
<keyword evidence="3" id="KW-0067">ATP-binding</keyword>
<evidence type="ECO:0000256" key="4">
    <source>
        <dbReference type="ARBA" id="ARBA00023146"/>
    </source>
</evidence>
<keyword evidence="4" id="KW-0030">Aminoacyl-tRNA synthetase</keyword>
<dbReference type="InterPro" id="IPR014729">
    <property type="entry name" value="Rossmann-like_a/b/a_fold"/>
</dbReference>
<comment type="caution">
    <text evidence="6">The sequence shown here is derived from an EMBL/GenBank/DDBJ whole genome shotgun (WGS) entry which is preliminary data.</text>
</comment>
<protein>
    <recommendedName>
        <fullName evidence="5">Glutamyl/glutaminyl-tRNA synthetase class Ib catalytic domain-containing protein</fullName>
    </recommendedName>
</protein>
<feature type="domain" description="Glutamyl/glutaminyl-tRNA synthetase class Ib catalytic" evidence="5">
    <location>
        <begin position="12"/>
        <end position="63"/>
    </location>
</feature>
<reference evidence="6 7" key="1">
    <citation type="submission" date="2024-07" db="EMBL/GenBank/DDBJ databases">
        <title>Section-level genome sequencing and comparative genomics of Aspergillus sections Usti and Cavernicolus.</title>
        <authorList>
            <consortium name="Lawrence Berkeley National Laboratory"/>
            <person name="Nybo J.L."/>
            <person name="Vesth T.C."/>
            <person name="Theobald S."/>
            <person name="Frisvad J.C."/>
            <person name="Larsen T.O."/>
            <person name="Kjaerboelling I."/>
            <person name="Rothschild-Mancinelli K."/>
            <person name="Lyhne E.K."/>
            <person name="Kogle M.E."/>
            <person name="Barry K."/>
            <person name="Clum A."/>
            <person name="Na H."/>
            <person name="Ledsgaard L."/>
            <person name="Lin J."/>
            <person name="Lipzen A."/>
            <person name="Kuo A."/>
            <person name="Riley R."/>
            <person name="Mondo S."/>
            <person name="Labutti K."/>
            <person name="Haridas S."/>
            <person name="Pangalinan J."/>
            <person name="Salamov A.A."/>
            <person name="Simmons B.A."/>
            <person name="Magnuson J.K."/>
            <person name="Chen J."/>
            <person name="Drula E."/>
            <person name="Henrissat B."/>
            <person name="Wiebenga A."/>
            <person name="Lubbers R.J."/>
            <person name="Gomes A.C."/>
            <person name="Makela M.R."/>
            <person name="Stajich J."/>
            <person name="Grigoriev I.V."/>
            <person name="Mortensen U.H."/>
            <person name="De Vries R.P."/>
            <person name="Baker S.E."/>
            <person name="Andersen M.R."/>
        </authorList>
    </citation>
    <scope>NUCLEOTIDE SEQUENCE [LARGE SCALE GENOMIC DNA]</scope>
    <source>
        <strain evidence="6 7">CBS 123904</strain>
    </source>
</reference>
<evidence type="ECO:0000256" key="3">
    <source>
        <dbReference type="ARBA" id="ARBA00022840"/>
    </source>
</evidence>
<accession>A0ABR4IUF7</accession>
<dbReference type="InterPro" id="IPR020058">
    <property type="entry name" value="Glu/Gln-tRNA-synth_Ib_cat-dom"/>
</dbReference>
<keyword evidence="7" id="KW-1185">Reference proteome</keyword>
<gene>
    <name evidence="6" type="ORF">BJY01DRAFT_108846</name>
</gene>
<evidence type="ECO:0000256" key="2">
    <source>
        <dbReference type="ARBA" id="ARBA00022741"/>
    </source>
</evidence>
<organism evidence="6 7">
    <name type="scientific">Aspergillus pseudoustus</name>
    <dbReference type="NCBI Taxonomy" id="1810923"/>
    <lineage>
        <taxon>Eukaryota</taxon>
        <taxon>Fungi</taxon>
        <taxon>Dikarya</taxon>
        <taxon>Ascomycota</taxon>
        <taxon>Pezizomycotina</taxon>
        <taxon>Eurotiomycetes</taxon>
        <taxon>Eurotiomycetidae</taxon>
        <taxon>Eurotiales</taxon>
        <taxon>Aspergillaceae</taxon>
        <taxon>Aspergillus</taxon>
        <taxon>Aspergillus subgen. Nidulantes</taxon>
    </lineage>
</organism>
<dbReference type="EMBL" id="JBFXLU010000287">
    <property type="protein sequence ID" value="KAL2831296.1"/>
    <property type="molecule type" value="Genomic_DNA"/>
</dbReference>
<evidence type="ECO:0000313" key="7">
    <source>
        <dbReference type="Proteomes" id="UP001610446"/>
    </source>
</evidence>
<dbReference type="Pfam" id="PF00749">
    <property type="entry name" value="tRNA-synt_1c"/>
    <property type="match status" value="1"/>
</dbReference>